<dbReference type="EMBL" id="RWJN01000452">
    <property type="protein sequence ID" value="TCD61565.1"/>
    <property type="molecule type" value="Genomic_DNA"/>
</dbReference>
<feature type="transmembrane region" description="Helical" evidence="1">
    <location>
        <begin position="124"/>
        <end position="145"/>
    </location>
</feature>
<feature type="non-terminal residue" evidence="3">
    <location>
        <position position="330"/>
    </location>
</feature>
<organism evidence="3 4">
    <name type="scientific">Steccherinum ochraceum</name>
    <dbReference type="NCBI Taxonomy" id="92696"/>
    <lineage>
        <taxon>Eukaryota</taxon>
        <taxon>Fungi</taxon>
        <taxon>Dikarya</taxon>
        <taxon>Basidiomycota</taxon>
        <taxon>Agaricomycotina</taxon>
        <taxon>Agaricomycetes</taxon>
        <taxon>Polyporales</taxon>
        <taxon>Steccherinaceae</taxon>
        <taxon>Steccherinum</taxon>
    </lineage>
</organism>
<evidence type="ECO:0000259" key="2">
    <source>
        <dbReference type="Pfam" id="PF20152"/>
    </source>
</evidence>
<proteinExistence type="predicted"/>
<keyword evidence="1" id="KW-0472">Membrane</keyword>
<feature type="transmembrane region" description="Helical" evidence="1">
    <location>
        <begin position="92"/>
        <end position="112"/>
    </location>
</feature>
<name>A0A4R0R8U2_9APHY</name>
<feature type="domain" description="DUF6534" evidence="2">
    <location>
        <begin position="173"/>
        <end position="259"/>
    </location>
</feature>
<keyword evidence="1" id="KW-1133">Transmembrane helix</keyword>
<dbReference type="OrthoDB" id="3262409at2759"/>
<feature type="transmembrane region" description="Helical" evidence="1">
    <location>
        <begin position="209"/>
        <end position="229"/>
    </location>
</feature>
<gene>
    <name evidence="3" type="ORF">EIP91_008256</name>
</gene>
<keyword evidence="1" id="KW-0812">Transmembrane</keyword>
<dbReference type="PANTHER" id="PTHR40465">
    <property type="entry name" value="CHROMOSOME 1, WHOLE GENOME SHOTGUN SEQUENCE"/>
    <property type="match status" value="1"/>
</dbReference>
<accession>A0A4R0R8U2</accession>
<dbReference type="AlphaFoldDB" id="A0A4R0R8U2"/>
<sequence>MASPPPGQRPDLSLQLGPLFLLQSGGCLLFGFMAVQTYIYFLAFRKDNRYAKGLVCLVFILELVQVILTTRDGWQIFASGWGDYQNADDVRLTWFSIPIMSGIIGCVVQLFYGWRVYALSNNFYVATAIALSALLQMGFSIGVGVETLRVKHLSLVTGSEAFLYKMLWFSFTAFCDLVIAITMSYYLYRAKQKTIARRTTAMLTRLIMFTIETGFITAAFSLVEVILYVAADKTLFYALFTGITSKLYSNCFLALLNSRIAITNGQVTESEGVNFMSTIGTASRTGPNISFVHAPLDSQARKGISIQVSQVSDAHRDPTGTSIELAKVES</sequence>
<feature type="transmembrane region" description="Helical" evidence="1">
    <location>
        <begin position="50"/>
        <end position="68"/>
    </location>
</feature>
<dbReference type="InterPro" id="IPR045339">
    <property type="entry name" value="DUF6534"/>
</dbReference>
<evidence type="ECO:0000313" key="4">
    <source>
        <dbReference type="Proteomes" id="UP000292702"/>
    </source>
</evidence>
<dbReference type="Pfam" id="PF20152">
    <property type="entry name" value="DUF6534"/>
    <property type="match status" value="1"/>
</dbReference>
<dbReference type="Proteomes" id="UP000292702">
    <property type="component" value="Unassembled WGS sequence"/>
</dbReference>
<feature type="transmembrane region" description="Helical" evidence="1">
    <location>
        <begin position="165"/>
        <end position="188"/>
    </location>
</feature>
<feature type="transmembrane region" description="Helical" evidence="1">
    <location>
        <begin position="20"/>
        <end position="43"/>
    </location>
</feature>
<keyword evidence="4" id="KW-1185">Reference proteome</keyword>
<evidence type="ECO:0000313" key="3">
    <source>
        <dbReference type="EMBL" id="TCD61565.1"/>
    </source>
</evidence>
<comment type="caution">
    <text evidence="3">The sequence shown here is derived from an EMBL/GenBank/DDBJ whole genome shotgun (WGS) entry which is preliminary data.</text>
</comment>
<feature type="transmembrane region" description="Helical" evidence="1">
    <location>
        <begin position="235"/>
        <end position="256"/>
    </location>
</feature>
<reference evidence="3 4" key="1">
    <citation type="submission" date="2018-11" db="EMBL/GenBank/DDBJ databases">
        <title>Genome assembly of Steccherinum ochraceum LE-BIN_3174, the white-rot fungus of the Steccherinaceae family (The Residual Polyporoid clade, Polyporales, Basidiomycota).</title>
        <authorList>
            <person name="Fedorova T.V."/>
            <person name="Glazunova O.A."/>
            <person name="Landesman E.O."/>
            <person name="Moiseenko K.V."/>
            <person name="Psurtseva N.V."/>
            <person name="Savinova O.S."/>
            <person name="Shakhova N.V."/>
            <person name="Tyazhelova T.V."/>
            <person name="Vasina D.V."/>
        </authorList>
    </citation>
    <scope>NUCLEOTIDE SEQUENCE [LARGE SCALE GENOMIC DNA]</scope>
    <source>
        <strain evidence="3 4">LE-BIN_3174</strain>
    </source>
</reference>
<evidence type="ECO:0000256" key="1">
    <source>
        <dbReference type="SAM" id="Phobius"/>
    </source>
</evidence>
<protein>
    <recommendedName>
        <fullName evidence="2">DUF6534 domain-containing protein</fullName>
    </recommendedName>
</protein>
<dbReference type="PANTHER" id="PTHR40465:SF1">
    <property type="entry name" value="DUF6534 DOMAIN-CONTAINING PROTEIN"/>
    <property type="match status" value="1"/>
</dbReference>